<feature type="transmembrane region" description="Helical" evidence="1">
    <location>
        <begin position="7"/>
        <end position="26"/>
    </location>
</feature>
<keyword evidence="3" id="KW-1185">Reference proteome</keyword>
<evidence type="ECO:0000256" key="1">
    <source>
        <dbReference type="SAM" id="Phobius"/>
    </source>
</evidence>
<keyword evidence="1" id="KW-0812">Transmembrane</keyword>
<feature type="transmembrane region" description="Helical" evidence="1">
    <location>
        <begin position="46"/>
        <end position="66"/>
    </location>
</feature>
<evidence type="ECO:0000313" key="3">
    <source>
        <dbReference type="Proteomes" id="UP001357223"/>
    </source>
</evidence>
<organism evidence="2 3">
    <name type="scientific">Niallia oryzisoli</name>
    <dbReference type="NCBI Taxonomy" id="1737571"/>
    <lineage>
        <taxon>Bacteria</taxon>
        <taxon>Bacillati</taxon>
        <taxon>Bacillota</taxon>
        <taxon>Bacilli</taxon>
        <taxon>Bacillales</taxon>
        <taxon>Bacillaceae</taxon>
        <taxon>Niallia</taxon>
    </lineage>
</organism>
<keyword evidence="1" id="KW-1133">Transmembrane helix</keyword>
<proteinExistence type="predicted"/>
<dbReference type="Proteomes" id="UP001357223">
    <property type="component" value="Chromosome"/>
</dbReference>
<gene>
    <name evidence="2" type="ORF">R4Z09_04550</name>
</gene>
<evidence type="ECO:0008006" key="4">
    <source>
        <dbReference type="Google" id="ProtNLM"/>
    </source>
</evidence>
<dbReference type="EMBL" id="CP137640">
    <property type="protein sequence ID" value="WVX82277.1"/>
    <property type="molecule type" value="Genomic_DNA"/>
</dbReference>
<sequence>MVTFAFLAVFFLLGSVIVLIDIILLDQSFMEVLRNMFYFQLIQDRVILYSTCIVGFIWAVVVDIRIRRKKGNHKERLSQKRMK</sequence>
<protein>
    <recommendedName>
        <fullName evidence="4">NADH dehydrogenase subunit 6</fullName>
    </recommendedName>
</protein>
<evidence type="ECO:0000313" key="2">
    <source>
        <dbReference type="EMBL" id="WVX82277.1"/>
    </source>
</evidence>
<reference evidence="2 3" key="1">
    <citation type="submission" date="2023-10" db="EMBL/GenBank/DDBJ databases">
        <title>Niallia locisalis sp.nov. isolated from a salt pond sample.</title>
        <authorList>
            <person name="Li X.-J."/>
            <person name="Dong L."/>
        </authorList>
    </citation>
    <scope>NUCLEOTIDE SEQUENCE [LARGE SCALE GENOMIC DNA]</scope>
    <source>
        <strain evidence="2 3">DSM 29761</strain>
    </source>
</reference>
<name>A0ABZ2CET1_9BACI</name>
<accession>A0ABZ2CET1</accession>
<dbReference type="RefSeq" id="WP_338451180.1">
    <property type="nucleotide sequence ID" value="NZ_CP137640.1"/>
</dbReference>
<keyword evidence="1" id="KW-0472">Membrane</keyword>